<dbReference type="AlphaFoldDB" id="A0A0S4QP53"/>
<protein>
    <submittedName>
        <fullName evidence="2">Uncharacterized protein</fullName>
    </submittedName>
</protein>
<keyword evidence="3" id="KW-1185">Reference proteome</keyword>
<feature type="transmembrane region" description="Helical" evidence="1">
    <location>
        <begin position="103"/>
        <end position="128"/>
    </location>
</feature>
<evidence type="ECO:0000256" key="1">
    <source>
        <dbReference type="SAM" id="Phobius"/>
    </source>
</evidence>
<dbReference type="EMBL" id="FAOZ01000011">
    <property type="protein sequence ID" value="CUU57219.1"/>
    <property type="molecule type" value="Genomic_DNA"/>
</dbReference>
<accession>A0A0S4QP53</accession>
<proteinExistence type="predicted"/>
<name>A0A0S4QP53_9ACTN</name>
<feature type="transmembrane region" description="Helical" evidence="1">
    <location>
        <begin position="140"/>
        <end position="161"/>
    </location>
</feature>
<feature type="transmembrane region" description="Helical" evidence="1">
    <location>
        <begin position="38"/>
        <end position="56"/>
    </location>
</feature>
<keyword evidence="1" id="KW-1133">Transmembrane helix</keyword>
<evidence type="ECO:0000313" key="2">
    <source>
        <dbReference type="EMBL" id="CUU57219.1"/>
    </source>
</evidence>
<dbReference type="RefSeq" id="WP_091278339.1">
    <property type="nucleotide sequence ID" value="NZ_FAOZ01000011.1"/>
</dbReference>
<feature type="transmembrane region" description="Helical" evidence="1">
    <location>
        <begin position="12"/>
        <end position="31"/>
    </location>
</feature>
<dbReference type="Proteomes" id="UP000198802">
    <property type="component" value="Unassembled WGS sequence"/>
</dbReference>
<organism evidence="2 3">
    <name type="scientific">Parafrankia irregularis</name>
    <dbReference type="NCBI Taxonomy" id="795642"/>
    <lineage>
        <taxon>Bacteria</taxon>
        <taxon>Bacillati</taxon>
        <taxon>Actinomycetota</taxon>
        <taxon>Actinomycetes</taxon>
        <taxon>Frankiales</taxon>
        <taxon>Frankiaceae</taxon>
        <taxon>Parafrankia</taxon>
    </lineage>
</organism>
<feature type="transmembrane region" description="Helical" evidence="1">
    <location>
        <begin position="62"/>
        <end position="82"/>
    </location>
</feature>
<reference evidence="3" key="1">
    <citation type="submission" date="2015-11" db="EMBL/GenBank/DDBJ databases">
        <authorList>
            <person name="Varghese N."/>
        </authorList>
    </citation>
    <scope>NUCLEOTIDE SEQUENCE [LARGE SCALE GENOMIC DNA]</scope>
    <source>
        <strain evidence="3">DSM 45899</strain>
    </source>
</reference>
<sequence length="255" mass="25585">MTGARGTGRLARAAVFGVSSTCLALAAHVAAGDPRPPVVLLAVATALLIRVAFGFADRERALPALVAAVVAAQVLLHTAFALQAHHHQAAGAARPRPGAGAHLLAELVPAGPMIAAHALAAGCVAVSLRRCERRLWATAALRVAVERVVAVVAFVLMDVLARLRAAARLMASGAGTWARLRNAAAGMAAALGRVGGSDRGGRHGVGGGGGRGGAGARWCAHLLLLGTDAGWRGPPARRPGSCPRAGVSAVMATAR</sequence>
<evidence type="ECO:0000313" key="3">
    <source>
        <dbReference type="Proteomes" id="UP000198802"/>
    </source>
</evidence>
<keyword evidence="1" id="KW-0812">Transmembrane</keyword>
<gene>
    <name evidence="2" type="ORF">Ga0074812_11155</name>
</gene>
<keyword evidence="1" id="KW-0472">Membrane</keyword>